<keyword evidence="2 4" id="KW-0808">Transferase</keyword>
<comment type="cofactor">
    <cofactor evidence="1">
        <name>pyridoxal 5'-phosphate</name>
        <dbReference type="ChEBI" id="CHEBI:597326"/>
    </cofactor>
</comment>
<comment type="caution">
    <text evidence="4">The sequence shown here is derived from an EMBL/GenBank/DDBJ whole genome shotgun (WGS) entry which is preliminary data.</text>
</comment>
<dbReference type="RefSeq" id="WP_115832434.1">
    <property type="nucleotide sequence ID" value="NZ_QNUL01000016.1"/>
</dbReference>
<organism evidence="4 5">
    <name type="scientific">Dyadobacter luteus</name>
    <dbReference type="NCBI Taxonomy" id="2259619"/>
    <lineage>
        <taxon>Bacteria</taxon>
        <taxon>Pseudomonadati</taxon>
        <taxon>Bacteroidota</taxon>
        <taxon>Cytophagia</taxon>
        <taxon>Cytophagales</taxon>
        <taxon>Spirosomataceae</taxon>
        <taxon>Dyadobacter</taxon>
    </lineage>
</organism>
<sequence>MEIFKSNSIPGRTVHLQDGIELLWFSGTDYLGMAHNEELRKHLITGFSFLGNHYGGSRNNSLRINVFEETEEELADFVRAPGALTVSSGMWAGQLVLKEIEAIVKKSGSTAIHYHYAPGTHPAIRGNQYKSEKTTWNEWAHKTIETINRHNDSSAHIIVSDSIGSPWVEKFDFKLFDNLNHPNVWFVIDDSHGVGIIGKDGRGIYQELQKLAPHRVIVTASLNKGMGIPAGVLFAEPDVIGLLRVSPWFSAASPPLPASMYALNIFLKEQGYDDLYLRLMQNTVYLQDSIAECKYLTMVPGYPVMCTHVPQLFEYLLANGVLASKFPYPSAHDEPVTRIAISALHQKEDLDRMAEVCISFQNKLKS</sequence>
<dbReference type="InterPro" id="IPR015422">
    <property type="entry name" value="PyrdxlP-dep_Trfase_small"/>
</dbReference>
<dbReference type="Pfam" id="PF00155">
    <property type="entry name" value="Aminotran_1_2"/>
    <property type="match status" value="1"/>
</dbReference>
<dbReference type="Proteomes" id="UP000256373">
    <property type="component" value="Unassembled WGS sequence"/>
</dbReference>
<dbReference type="SUPFAM" id="SSF53383">
    <property type="entry name" value="PLP-dependent transferases"/>
    <property type="match status" value="1"/>
</dbReference>
<proteinExistence type="predicted"/>
<keyword evidence="4" id="KW-0032">Aminotransferase</keyword>
<evidence type="ECO:0000259" key="3">
    <source>
        <dbReference type="Pfam" id="PF00155"/>
    </source>
</evidence>
<dbReference type="GO" id="GO:0030170">
    <property type="term" value="F:pyridoxal phosphate binding"/>
    <property type="evidence" value="ECO:0007669"/>
    <property type="project" value="InterPro"/>
</dbReference>
<gene>
    <name evidence="4" type="ORF">DSL64_18660</name>
</gene>
<protein>
    <submittedName>
        <fullName evidence="4">Pyridoxal phosphate-dependent aminotransferase family protein</fullName>
    </submittedName>
</protein>
<dbReference type="InterPro" id="IPR004839">
    <property type="entry name" value="Aminotransferase_I/II_large"/>
</dbReference>
<reference evidence="4 5" key="1">
    <citation type="submission" date="2018-07" db="EMBL/GenBank/DDBJ databases">
        <title>Dyadobacter roseus sp. nov., isolated from rose rhizosphere soil.</title>
        <authorList>
            <person name="Chen L."/>
        </authorList>
    </citation>
    <scope>NUCLEOTIDE SEQUENCE [LARGE SCALE GENOMIC DNA]</scope>
    <source>
        <strain evidence="4 5">RS19</strain>
    </source>
</reference>
<evidence type="ECO:0000313" key="4">
    <source>
        <dbReference type="EMBL" id="REA59342.1"/>
    </source>
</evidence>
<accession>A0A3D8Y855</accession>
<dbReference type="OrthoDB" id="846426at2"/>
<dbReference type="Gene3D" id="3.90.1150.10">
    <property type="entry name" value="Aspartate Aminotransferase, domain 1"/>
    <property type="match status" value="1"/>
</dbReference>
<dbReference type="EMBL" id="QNUL01000016">
    <property type="protein sequence ID" value="REA59342.1"/>
    <property type="molecule type" value="Genomic_DNA"/>
</dbReference>
<dbReference type="InterPro" id="IPR050087">
    <property type="entry name" value="AON_synthase_class-II"/>
</dbReference>
<dbReference type="PANTHER" id="PTHR13693">
    <property type="entry name" value="CLASS II AMINOTRANSFERASE/8-AMINO-7-OXONONANOATE SYNTHASE"/>
    <property type="match status" value="1"/>
</dbReference>
<name>A0A3D8Y855_9BACT</name>
<dbReference type="GO" id="GO:0008483">
    <property type="term" value="F:transaminase activity"/>
    <property type="evidence" value="ECO:0007669"/>
    <property type="project" value="UniProtKB-KW"/>
</dbReference>
<dbReference type="InterPro" id="IPR015421">
    <property type="entry name" value="PyrdxlP-dep_Trfase_major"/>
</dbReference>
<evidence type="ECO:0000256" key="1">
    <source>
        <dbReference type="ARBA" id="ARBA00001933"/>
    </source>
</evidence>
<evidence type="ECO:0000313" key="5">
    <source>
        <dbReference type="Proteomes" id="UP000256373"/>
    </source>
</evidence>
<dbReference type="AlphaFoldDB" id="A0A3D8Y855"/>
<feature type="domain" description="Aminotransferase class I/classII large" evidence="3">
    <location>
        <begin position="23"/>
        <end position="355"/>
    </location>
</feature>
<keyword evidence="5" id="KW-1185">Reference proteome</keyword>
<dbReference type="Gene3D" id="3.40.640.10">
    <property type="entry name" value="Type I PLP-dependent aspartate aminotransferase-like (Major domain)"/>
    <property type="match status" value="1"/>
</dbReference>
<evidence type="ECO:0000256" key="2">
    <source>
        <dbReference type="ARBA" id="ARBA00022679"/>
    </source>
</evidence>
<dbReference type="InterPro" id="IPR015424">
    <property type="entry name" value="PyrdxlP-dep_Trfase"/>
</dbReference>